<dbReference type="AlphaFoldDB" id="A0A4Y2K7U4"/>
<feature type="domain" description="BTB" evidence="1">
    <location>
        <begin position="223"/>
        <end position="290"/>
    </location>
</feature>
<protein>
    <submittedName>
        <fullName evidence="2">Protein maternal effect lethal 26</fullName>
    </submittedName>
</protein>
<dbReference type="SUPFAM" id="SSF54695">
    <property type="entry name" value="POZ domain"/>
    <property type="match status" value="1"/>
</dbReference>
<keyword evidence="3" id="KW-1185">Reference proteome</keyword>
<reference evidence="2 3" key="1">
    <citation type="journal article" date="2019" name="Sci. Rep.">
        <title>Orb-weaving spider Araneus ventricosus genome elucidates the spidroin gene catalogue.</title>
        <authorList>
            <person name="Kono N."/>
            <person name="Nakamura H."/>
            <person name="Ohtoshi R."/>
            <person name="Moran D.A.P."/>
            <person name="Shinohara A."/>
            <person name="Yoshida Y."/>
            <person name="Fujiwara M."/>
            <person name="Mori M."/>
            <person name="Tomita M."/>
            <person name="Arakawa K."/>
        </authorList>
    </citation>
    <scope>NUCLEOTIDE SEQUENCE [LARGE SCALE GENOMIC DNA]</scope>
</reference>
<gene>
    <name evidence="2" type="primary">mel-26_6</name>
    <name evidence="2" type="ORF">AVEN_46646_1</name>
</gene>
<dbReference type="InterPro" id="IPR000210">
    <property type="entry name" value="BTB/POZ_dom"/>
</dbReference>
<dbReference type="Pfam" id="PF00651">
    <property type="entry name" value="BTB"/>
    <property type="match status" value="1"/>
</dbReference>
<sequence>MEAKPANSDVFIRTENPLHEGNLKWIIDNASKFSRRLRSWNFSLQAECKPEFQVVARFNDRYPEIHVTNVHIGIQRVDSGDRTVYVKANAQLLNLDGEEYCRKEITFTCSGDGAPFYIFSELFSDSVSKLTLSEPRTSVSSHDNQQMLHLQLKNLVAFHGNVGPIFILPEDTLVVKVHIKIFGCCIITNEVKVPDVPERQTPRSHVDQMVRDYLHAYQREELTDIELVVEDKTIKAHKFVLQARSPVFRNMLEHKLSETTQGAIQINDVDFQVLQALIWYLYTADVLTLPFADVCDLYEAADKYQVSSLQKECAEILKSFLSEDTACRILVLADMHNDQFLRKEAIDYIWRNFARVKTTEEWELTMRVHQRIASDVLEKVCSSSPKNKRIEVV</sequence>
<evidence type="ECO:0000313" key="3">
    <source>
        <dbReference type="Proteomes" id="UP000499080"/>
    </source>
</evidence>
<dbReference type="OrthoDB" id="6359943at2759"/>
<comment type="caution">
    <text evidence="2">The sequence shown here is derived from an EMBL/GenBank/DDBJ whole genome shotgun (WGS) entry which is preliminary data.</text>
</comment>
<dbReference type="PROSITE" id="PS50097">
    <property type="entry name" value="BTB"/>
    <property type="match status" value="1"/>
</dbReference>
<dbReference type="InterPro" id="IPR011333">
    <property type="entry name" value="SKP1/BTB/POZ_sf"/>
</dbReference>
<accession>A0A4Y2K7U4</accession>
<dbReference type="EMBL" id="BGPR01004315">
    <property type="protein sequence ID" value="GBM98347.1"/>
    <property type="molecule type" value="Genomic_DNA"/>
</dbReference>
<name>A0A4Y2K7U4_ARAVE</name>
<organism evidence="2 3">
    <name type="scientific">Araneus ventricosus</name>
    <name type="common">Orbweaver spider</name>
    <name type="synonym">Epeira ventricosa</name>
    <dbReference type="NCBI Taxonomy" id="182803"/>
    <lineage>
        <taxon>Eukaryota</taxon>
        <taxon>Metazoa</taxon>
        <taxon>Ecdysozoa</taxon>
        <taxon>Arthropoda</taxon>
        <taxon>Chelicerata</taxon>
        <taxon>Arachnida</taxon>
        <taxon>Araneae</taxon>
        <taxon>Araneomorphae</taxon>
        <taxon>Entelegynae</taxon>
        <taxon>Araneoidea</taxon>
        <taxon>Araneidae</taxon>
        <taxon>Araneus</taxon>
    </lineage>
</organism>
<dbReference type="Proteomes" id="UP000499080">
    <property type="component" value="Unassembled WGS sequence"/>
</dbReference>
<dbReference type="SMART" id="SM00225">
    <property type="entry name" value="BTB"/>
    <property type="match status" value="1"/>
</dbReference>
<evidence type="ECO:0000259" key="1">
    <source>
        <dbReference type="PROSITE" id="PS50097"/>
    </source>
</evidence>
<dbReference type="Gene3D" id="3.30.710.10">
    <property type="entry name" value="Potassium Channel Kv1.1, Chain A"/>
    <property type="match status" value="1"/>
</dbReference>
<evidence type="ECO:0000313" key="2">
    <source>
        <dbReference type="EMBL" id="GBM98347.1"/>
    </source>
</evidence>
<dbReference type="CDD" id="cd18186">
    <property type="entry name" value="BTB_POZ_ZBTB_KLHL-like"/>
    <property type="match status" value="1"/>
</dbReference>
<dbReference type="Gene3D" id="1.25.40.420">
    <property type="match status" value="1"/>
</dbReference>
<dbReference type="PANTHER" id="PTHR24413">
    <property type="entry name" value="SPECKLE-TYPE POZ PROTEIN"/>
    <property type="match status" value="1"/>
</dbReference>
<proteinExistence type="predicted"/>